<dbReference type="EMBL" id="CP043538">
    <property type="protein sequence ID" value="QGY02430.1"/>
    <property type="molecule type" value="Genomic_DNA"/>
</dbReference>
<name>A0A6B9FIN9_9HYPH</name>
<dbReference type="InterPro" id="IPR009078">
    <property type="entry name" value="Ferritin-like_SF"/>
</dbReference>
<gene>
    <name evidence="1" type="ORF">MMSR116_11525</name>
</gene>
<dbReference type="RefSeq" id="WP_083920185.1">
    <property type="nucleotide sequence ID" value="NZ_CP043538.1"/>
</dbReference>
<dbReference type="KEGG" id="mmes:MMSR116_11525"/>
<accession>A0A6B9FIN9</accession>
<dbReference type="AlphaFoldDB" id="A0A6B9FIN9"/>
<evidence type="ECO:0000313" key="1">
    <source>
        <dbReference type="EMBL" id="QGY02430.1"/>
    </source>
</evidence>
<reference evidence="1 2" key="1">
    <citation type="journal article" date="2012" name="Genet. Mol. Biol.">
        <title>Analysis of 16S rRNA and mxaF genes revealing insights into Methylobacterium niche-specific plant association.</title>
        <authorList>
            <person name="Dourado M.N."/>
            <person name="Andreote F.D."/>
            <person name="Dini-Andreote F."/>
            <person name="Conti R."/>
            <person name="Araujo J.M."/>
            <person name="Araujo W.L."/>
        </authorList>
    </citation>
    <scope>NUCLEOTIDE SEQUENCE [LARGE SCALE GENOMIC DNA]</scope>
    <source>
        <strain evidence="1 2">SR1.6/6</strain>
    </source>
</reference>
<protein>
    <submittedName>
        <fullName evidence="1">DUF892 family protein</fullName>
    </submittedName>
</protein>
<dbReference type="SUPFAM" id="SSF47240">
    <property type="entry name" value="Ferritin-like"/>
    <property type="match status" value="1"/>
</dbReference>
<dbReference type="InterPro" id="IPR012347">
    <property type="entry name" value="Ferritin-like"/>
</dbReference>
<reference evidence="1 2" key="2">
    <citation type="journal article" date="2013" name="Genome Announc.">
        <title>Draft Genome Sequence of Methylobacterium mesophilicum Strain SR1.6/6, Isolated from Citrus sinensis.</title>
        <authorList>
            <person name="Marinho Almeida D."/>
            <person name="Dini-Andreote F."/>
            <person name="Camargo Neves A.A."/>
            <person name="Juca Ramos R.T."/>
            <person name="Andreote F.D."/>
            <person name="Carneiro A.R."/>
            <person name="Oliveira de Souza Lima A."/>
            <person name="Caracciolo Gomes de Sa P.H."/>
            <person name="Ribeiro Barbosa M.S."/>
            <person name="Araujo W.L."/>
            <person name="Silva A."/>
        </authorList>
    </citation>
    <scope>NUCLEOTIDE SEQUENCE [LARGE SCALE GENOMIC DNA]</scope>
    <source>
        <strain evidence="1 2">SR1.6/6</strain>
    </source>
</reference>
<sequence>MPRSTAKKGEEVAMPVKTPKELFVRMLSDARHHAERATKIYEELGQVAQDPAIQEALQSRAFIQDKTIKSLDRCFQLIGEKPITANGRLQEVFLEDFRRELAEIQAPAAKALFILIKANHLMHLRIAEYVALVAMADVSGHFGVGVLLESCLADKLAFTERTRRLIRRTIESKHAVKLAA</sequence>
<evidence type="ECO:0000313" key="2">
    <source>
        <dbReference type="Proteomes" id="UP000012488"/>
    </source>
</evidence>
<proteinExistence type="predicted"/>
<dbReference type="InterPro" id="IPR010287">
    <property type="entry name" value="DUF892_YciF-like"/>
</dbReference>
<dbReference type="Pfam" id="PF05974">
    <property type="entry name" value="DUF892"/>
    <property type="match status" value="1"/>
</dbReference>
<dbReference type="Proteomes" id="UP000012488">
    <property type="component" value="Chromosome"/>
</dbReference>
<organism evidence="1 2">
    <name type="scientific">Methylobacterium mesophilicum SR1.6/6</name>
    <dbReference type="NCBI Taxonomy" id="908290"/>
    <lineage>
        <taxon>Bacteria</taxon>
        <taxon>Pseudomonadati</taxon>
        <taxon>Pseudomonadota</taxon>
        <taxon>Alphaproteobacteria</taxon>
        <taxon>Hyphomicrobiales</taxon>
        <taxon>Methylobacteriaceae</taxon>
        <taxon>Methylobacterium</taxon>
    </lineage>
</organism>
<dbReference type="Gene3D" id="1.20.1260.10">
    <property type="match status" value="1"/>
</dbReference>